<sequence>MVDVMHNQKLFISVSSFLGAILIYGHVLNKVLPTEEEQKISFSLIVLVALSFSVPVSFFLKDVPEVVHEITRPAFLGLMLVNAWTLLRFGGPLWTPFSVYALFLVLFHYSEYFFHCLIQPPRKDHLDSYLLNHSKAYGIALVVGWVEYGLEVYFMPSLKSMYLPVILGVCLCTIGEILRKSAMVTAGRSFHHVVQTVKQPEHVLITWGVFSFCRHPSYLGWFLWSLGSQVILFNPVCMVIYPIVSWQFFSSRIYHEEYTLLKFFGEGYSEYQNRVPTGLPFIAGFKQTDLRQLQHRKSN</sequence>
<proteinExistence type="inferred from homology"/>
<reference evidence="14" key="1">
    <citation type="submission" date="2020-11" db="EMBL/GenBank/DDBJ databases">
        <authorList>
            <person name="Tran Van P."/>
        </authorList>
    </citation>
    <scope>NUCLEOTIDE SEQUENCE</scope>
</reference>
<dbReference type="GO" id="GO:0004671">
    <property type="term" value="F:protein C-terminal S-isoprenylcysteine carboxyl O-methyltransferase activity"/>
    <property type="evidence" value="ECO:0007669"/>
    <property type="project" value="UniProtKB-EC"/>
</dbReference>
<evidence type="ECO:0000256" key="9">
    <source>
        <dbReference type="ARBA" id="ARBA00022989"/>
    </source>
</evidence>
<keyword evidence="9 13" id="KW-1133">Transmembrane helix</keyword>
<dbReference type="EMBL" id="OB661703">
    <property type="protein sequence ID" value="CAD7228791.1"/>
    <property type="molecule type" value="Genomic_DNA"/>
</dbReference>
<dbReference type="OrthoDB" id="422086at2759"/>
<dbReference type="EC" id="2.1.1.100" evidence="4 13"/>
<comment type="function">
    <text evidence="11">Catalyzes the post-translational methylation of isoprenylated C-terminal cysteine residues.</text>
</comment>
<feature type="transmembrane region" description="Helical" evidence="13">
    <location>
        <begin position="40"/>
        <end position="60"/>
    </location>
</feature>
<dbReference type="PANTHER" id="PTHR12714:SF9">
    <property type="entry name" value="PROTEIN-S-ISOPRENYLCYSTEINE O-METHYLTRANSFERASE"/>
    <property type="match status" value="1"/>
</dbReference>
<evidence type="ECO:0000313" key="14">
    <source>
        <dbReference type="EMBL" id="CAD7228791.1"/>
    </source>
</evidence>
<dbReference type="GO" id="GO:0032259">
    <property type="term" value="P:methylation"/>
    <property type="evidence" value="ECO:0007669"/>
    <property type="project" value="UniProtKB-KW"/>
</dbReference>
<evidence type="ECO:0000256" key="2">
    <source>
        <dbReference type="ARBA" id="ARBA00004141"/>
    </source>
</evidence>
<evidence type="ECO:0000256" key="7">
    <source>
        <dbReference type="ARBA" id="ARBA00022691"/>
    </source>
</evidence>
<dbReference type="InterPro" id="IPR025770">
    <property type="entry name" value="PPMT_MeTrfase"/>
</dbReference>
<dbReference type="PANTHER" id="PTHR12714">
    <property type="entry name" value="PROTEIN-S ISOPRENYLCYSTEINE O-METHYLTRANSFERASE"/>
    <property type="match status" value="1"/>
</dbReference>
<dbReference type="AlphaFoldDB" id="A0A7R8WGL8"/>
<evidence type="ECO:0000256" key="13">
    <source>
        <dbReference type="RuleBase" id="RU362022"/>
    </source>
</evidence>
<evidence type="ECO:0000256" key="3">
    <source>
        <dbReference type="ARBA" id="ARBA00009140"/>
    </source>
</evidence>
<organism evidence="14">
    <name type="scientific">Cyprideis torosa</name>
    <dbReference type="NCBI Taxonomy" id="163714"/>
    <lineage>
        <taxon>Eukaryota</taxon>
        <taxon>Metazoa</taxon>
        <taxon>Ecdysozoa</taxon>
        <taxon>Arthropoda</taxon>
        <taxon>Crustacea</taxon>
        <taxon>Oligostraca</taxon>
        <taxon>Ostracoda</taxon>
        <taxon>Podocopa</taxon>
        <taxon>Podocopida</taxon>
        <taxon>Cytherocopina</taxon>
        <taxon>Cytheroidea</taxon>
        <taxon>Cytherideidae</taxon>
        <taxon>Cyprideis</taxon>
    </lineage>
</organism>
<dbReference type="Pfam" id="PF04140">
    <property type="entry name" value="ICMT"/>
    <property type="match status" value="1"/>
</dbReference>
<dbReference type="InterPro" id="IPR007269">
    <property type="entry name" value="ICMT_MeTrfase"/>
</dbReference>
<gene>
    <name evidence="14" type="ORF">CTOB1V02_LOCUS6669</name>
</gene>
<accession>A0A7R8WGL8</accession>
<keyword evidence="8 13" id="KW-0812">Transmembrane</keyword>
<evidence type="ECO:0000256" key="1">
    <source>
        <dbReference type="ARBA" id="ARBA00001450"/>
    </source>
</evidence>
<feature type="transmembrane region" description="Helical" evidence="13">
    <location>
        <begin position="97"/>
        <end position="115"/>
    </location>
</feature>
<comment type="subcellular location">
    <subcellularLocation>
        <location evidence="13">Endoplasmic reticulum membrane</location>
        <topology evidence="13">Multi-pass membrane protein</topology>
    </subcellularLocation>
    <subcellularLocation>
        <location evidence="2">Membrane</location>
        <topology evidence="2">Multi-pass membrane protein</topology>
    </subcellularLocation>
</comment>
<feature type="transmembrane region" description="Helical" evidence="13">
    <location>
        <begin position="161"/>
        <end position="178"/>
    </location>
</feature>
<feature type="transmembrane region" description="Helical" evidence="13">
    <location>
        <begin position="221"/>
        <end position="244"/>
    </location>
</feature>
<dbReference type="Gene3D" id="1.20.120.1630">
    <property type="match status" value="1"/>
</dbReference>
<keyword evidence="7 13" id="KW-0949">S-adenosyl-L-methionine</keyword>
<dbReference type="GO" id="GO:0005789">
    <property type="term" value="C:endoplasmic reticulum membrane"/>
    <property type="evidence" value="ECO:0007669"/>
    <property type="project" value="UniProtKB-SubCell"/>
</dbReference>
<name>A0A7R8WGL8_9CRUS</name>
<keyword evidence="6" id="KW-0808">Transferase</keyword>
<evidence type="ECO:0000256" key="10">
    <source>
        <dbReference type="ARBA" id="ARBA00023136"/>
    </source>
</evidence>
<comment type="similarity">
    <text evidence="3 13">Belongs to the class VI-like SAM-binding methyltransferase superfamily. Isoprenylcysteine carboxyl methyltransferase family.</text>
</comment>
<evidence type="ECO:0000256" key="6">
    <source>
        <dbReference type="ARBA" id="ARBA00022679"/>
    </source>
</evidence>
<keyword evidence="10 13" id="KW-0472">Membrane</keyword>
<evidence type="ECO:0000256" key="8">
    <source>
        <dbReference type="ARBA" id="ARBA00022692"/>
    </source>
</evidence>
<keyword evidence="13" id="KW-0256">Endoplasmic reticulum</keyword>
<keyword evidence="5 13" id="KW-0489">Methyltransferase</keyword>
<evidence type="ECO:0000256" key="11">
    <source>
        <dbReference type="ARBA" id="ARBA00023572"/>
    </source>
</evidence>
<feature type="transmembrane region" description="Helical" evidence="13">
    <location>
        <begin position="10"/>
        <end position="28"/>
    </location>
</feature>
<evidence type="ECO:0000256" key="4">
    <source>
        <dbReference type="ARBA" id="ARBA00012151"/>
    </source>
</evidence>
<protein>
    <recommendedName>
        <fullName evidence="12 13">Protein-S-isoprenylcysteine O-methyltransferase</fullName>
        <ecNumber evidence="4 13">2.1.1.100</ecNumber>
    </recommendedName>
</protein>
<evidence type="ECO:0000256" key="5">
    <source>
        <dbReference type="ARBA" id="ARBA00022603"/>
    </source>
</evidence>
<comment type="catalytic activity">
    <reaction evidence="1 13">
        <text>[protein]-C-terminal S-[(2E,6E)-farnesyl]-L-cysteine + S-adenosyl-L-methionine = [protein]-C-terminal S-[(2E,6E)-farnesyl]-L-cysteine methyl ester + S-adenosyl-L-homocysteine</text>
        <dbReference type="Rhea" id="RHEA:21672"/>
        <dbReference type="Rhea" id="RHEA-COMP:12125"/>
        <dbReference type="Rhea" id="RHEA-COMP:12126"/>
        <dbReference type="ChEBI" id="CHEBI:57856"/>
        <dbReference type="ChEBI" id="CHEBI:59789"/>
        <dbReference type="ChEBI" id="CHEBI:90510"/>
        <dbReference type="ChEBI" id="CHEBI:90511"/>
        <dbReference type="EC" id="2.1.1.100"/>
    </reaction>
</comment>
<evidence type="ECO:0000256" key="12">
    <source>
        <dbReference type="ARBA" id="ARBA00023656"/>
    </source>
</evidence>
<dbReference type="PROSITE" id="PS51564">
    <property type="entry name" value="SAM_ICMT"/>
    <property type="match status" value="1"/>
</dbReference>